<dbReference type="Proteomes" id="UP000595046">
    <property type="component" value="Chromosome"/>
</dbReference>
<organism evidence="2 3">
    <name type="scientific">Streptomyces bathyalis</name>
    <dbReference type="NCBI Taxonomy" id="2710756"/>
    <lineage>
        <taxon>Bacteria</taxon>
        <taxon>Bacillati</taxon>
        <taxon>Actinomycetota</taxon>
        <taxon>Actinomycetes</taxon>
        <taxon>Kitasatosporales</taxon>
        <taxon>Streptomycetaceae</taxon>
        <taxon>Streptomyces</taxon>
    </lineage>
</organism>
<dbReference type="EMBL" id="CP048882">
    <property type="protein sequence ID" value="QPP09579.1"/>
    <property type="molecule type" value="Genomic_DNA"/>
</dbReference>
<reference evidence="3" key="1">
    <citation type="submission" date="2020-02" db="EMBL/GenBank/DDBJ databases">
        <title>Streptomyces sp. ASO4wet.</title>
        <authorList>
            <person name="Risdian C."/>
            <person name="Landwehr W."/>
            <person name="Schupp P."/>
            <person name="Wink J."/>
        </authorList>
    </citation>
    <scope>NUCLEOTIDE SEQUENCE [LARGE SCALE GENOMIC DNA]</scope>
    <source>
        <strain evidence="3">ASO4wet</strain>
    </source>
</reference>
<name>A0A7T1WUF7_9ACTN</name>
<dbReference type="AlphaFoldDB" id="A0A7T1WUF7"/>
<protein>
    <submittedName>
        <fullName evidence="2">Uncharacterized protein</fullName>
    </submittedName>
</protein>
<accession>A0A7T1WUF7</accession>
<evidence type="ECO:0000313" key="3">
    <source>
        <dbReference type="Proteomes" id="UP000595046"/>
    </source>
</evidence>
<sequence length="109" mass="11984">MQPYEPSRAPRPYRGPGPGIPAMRTGHDSRANSASATPIYDALYAEYSRLFRTLPGDRTGEEELRFEGFGTVHGTGSWGNEGWQHDSLPRRSTRVPAALPPGPRDGQAY</sequence>
<feature type="region of interest" description="Disordered" evidence="1">
    <location>
        <begin position="71"/>
        <end position="109"/>
    </location>
</feature>
<evidence type="ECO:0000256" key="1">
    <source>
        <dbReference type="SAM" id="MobiDB-lite"/>
    </source>
</evidence>
<feature type="region of interest" description="Disordered" evidence="1">
    <location>
        <begin position="1"/>
        <end position="34"/>
    </location>
</feature>
<feature type="compositionally biased region" description="Low complexity" evidence="1">
    <location>
        <begin position="1"/>
        <end position="12"/>
    </location>
</feature>
<evidence type="ECO:0000313" key="2">
    <source>
        <dbReference type="EMBL" id="QPP09579.1"/>
    </source>
</evidence>
<gene>
    <name evidence="2" type="ORF">G4Z16_27755</name>
</gene>
<dbReference type="KEGG" id="sbat:G4Z16_27755"/>
<keyword evidence="3" id="KW-1185">Reference proteome</keyword>
<proteinExistence type="predicted"/>